<evidence type="ECO:0000313" key="2">
    <source>
        <dbReference type="EMBL" id="KAF6756662.1"/>
    </source>
</evidence>
<name>A0A8H6MA48_9AGAR</name>
<keyword evidence="3" id="KW-1185">Reference proteome</keyword>
<evidence type="ECO:0000313" key="3">
    <source>
        <dbReference type="Proteomes" id="UP000521943"/>
    </source>
</evidence>
<dbReference type="AlphaFoldDB" id="A0A8H6MA48"/>
<dbReference type="Proteomes" id="UP000521943">
    <property type="component" value="Unassembled WGS sequence"/>
</dbReference>
<protein>
    <submittedName>
        <fullName evidence="2">Uncharacterized protein</fullName>
    </submittedName>
</protein>
<accession>A0A8H6MA48</accession>
<gene>
    <name evidence="2" type="ORF">DFP72DRAFT_846521</name>
</gene>
<organism evidence="2 3">
    <name type="scientific">Ephemerocybe angulata</name>
    <dbReference type="NCBI Taxonomy" id="980116"/>
    <lineage>
        <taxon>Eukaryota</taxon>
        <taxon>Fungi</taxon>
        <taxon>Dikarya</taxon>
        <taxon>Basidiomycota</taxon>
        <taxon>Agaricomycotina</taxon>
        <taxon>Agaricomycetes</taxon>
        <taxon>Agaricomycetidae</taxon>
        <taxon>Agaricales</taxon>
        <taxon>Agaricineae</taxon>
        <taxon>Psathyrellaceae</taxon>
        <taxon>Ephemerocybe</taxon>
    </lineage>
</organism>
<dbReference type="EMBL" id="JACGCI010000025">
    <property type="protein sequence ID" value="KAF6756662.1"/>
    <property type="molecule type" value="Genomic_DNA"/>
</dbReference>
<feature type="region of interest" description="Disordered" evidence="1">
    <location>
        <begin position="67"/>
        <end position="86"/>
    </location>
</feature>
<sequence>MAVEEHARHGRSNAGGHTLGMGNLARWLAGLYVCWSAHGPAGISPPPDNRTYGMSYNSDILPFSTSNTLAPARLPPRASRPSSSRTSHVVVSRVHLNILKYTTPVSLAGRRYVHTSLVFLILQVPQHHHTTRASAHLGWSPTGHDTPTLRHAALSEPLAWLPDPSPSPAPSYEINRPTRGNSIHTNFAIPSGHSLCSWTRCNLIKLPSTIIRDERPPCRSLCSRTPFRHIKLPSTIIGADPAPALARSRDDDPYILCDPVDSLRVWTRSALVNLPSAIIANAIARSREIDPYRLCHALRARMRDLASSSSPAPSYLTRTFAAFSACSRDADPYIHCDSGVRNRGTFSAIRSWLAKETKDCGDRGIDNGGSVIPNCITQGHTAIRDLELVKALI</sequence>
<feature type="compositionally biased region" description="Low complexity" evidence="1">
    <location>
        <begin position="68"/>
        <end position="86"/>
    </location>
</feature>
<comment type="caution">
    <text evidence="2">The sequence shown here is derived from an EMBL/GenBank/DDBJ whole genome shotgun (WGS) entry which is preliminary data.</text>
</comment>
<proteinExistence type="predicted"/>
<reference evidence="2 3" key="1">
    <citation type="submission" date="2020-07" db="EMBL/GenBank/DDBJ databases">
        <title>Comparative genomics of pyrophilous fungi reveals a link between fire events and developmental genes.</title>
        <authorList>
            <consortium name="DOE Joint Genome Institute"/>
            <person name="Steindorff A.S."/>
            <person name="Carver A."/>
            <person name="Calhoun S."/>
            <person name="Stillman K."/>
            <person name="Liu H."/>
            <person name="Lipzen A."/>
            <person name="Pangilinan J."/>
            <person name="Labutti K."/>
            <person name="Bruns T.D."/>
            <person name="Grigoriev I.V."/>
        </authorList>
    </citation>
    <scope>NUCLEOTIDE SEQUENCE [LARGE SCALE GENOMIC DNA]</scope>
    <source>
        <strain evidence="2 3">CBS 144469</strain>
    </source>
</reference>
<evidence type="ECO:0000256" key="1">
    <source>
        <dbReference type="SAM" id="MobiDB-lite"/>
    </source>
</evidence>